<feature type="transmembrane region" description="Helical" evidence="1">
    <location>
        <begin position="310"/>
        <end position="335"/>
    </location>
</feature>
<evidence type="ECO:0008006" key="4">
    <source>
        <dbReference type="Google" id="ProtNLM"/>
    </source>
</evidence>
<accession>A0A1T4LQV3</accession>
<name>A0A1T4LQV3_9BACT</name>
<gene>
    <name evidence="2" type="ORF">SAMN02745202_00497</name>
</gene>
<reference evidence="2 3" key="1">
    <citation type="submission" date="2017-02" db="EMBL/GenBank/DDBJ databases">
        <authorList>
            <person name="Peterson S.W."/>
        </authorList>
    </citation>
    <scope>NUCLEOTIDE SEQUENCE [LARGE SCALE GENOMIC DNA]</scope>
    <source>
        <strain evidence="2 3">ATCC 43324</strain>
    </source>
</reference>
<feature type="transmembrane region" description="Helical" evidence="1">
    <location>
        <begin position="206"/>
        <end position="227"/>
    </location>
</feature>
<evidence type="ECO:0000313" key="2">
    <source>
        <dbReference type="EMBL" id="SJZ57031.1"/>
    </source>
</evidence>
<organism evidence="2 3">
    <name type="scientific">Segatella oulorum</name>
    <dbReference type="NCBI Taxonomy" id="28136"/>
    <lineage>
        <taxon>Bacteria</taxon>
        <taxon>Pseudomonadati</taxon>
        <taxon>Bacteroidota</taxon>
        <taxon>Bacteroidia</taxon>
        <taxon>Bacteroidales</taxon>
        <taxon>Prevotellaceae</taxon>
        <taxon>Segatella</taxon>
    </lineage>
</organism>
<keyword evidence="1" id="KW-1133">Transmembrane helix</keyword>
<dbReference type="RefSeq" id="WP_025069927.1">
    <property type="nucleotide sequence ID" value="NZ_FUXK01000004.1"/>
</dbReference>
<dbReference type="AlphaFoldDB" id="A0A1T4LQV3"/>
<keyword evidence="1" id="KW-0472">Membrane</keyword>
<evidence type="ECO:0000256" key="1">
    <source>
        <dbReference type="SAM" id="Phobius"/>
    </source>
</evidence>
<evidence type="ECO:0000313" key="3">
    <source>
        <dbReference type="Proteomes" id="UP000190065"/>
    </source>
</evidence>
<keyword evidence="1" id="KW-0812">Transmembrane</keyword>
<feature type="transmembrane region" description="Helical" evidence="1">
    <location>
        <begin position="124"/>
        <end position="141"/>
    </location>
</feature>
<dbReference type="Pfam" id="PF14093">
    <property type="entry name" value="DUF4271"/>
    <property type="match status" value="1"/>
</dbReference>
<dbReference type="Proteomes" id="UP000190065">
    <property type="component" value="Unassembled WGS sequence"/>
</dbReference>
<dbReference type="EMBL" id="FUXK01000004">
    <property type="protein sequence ID" value="SJZ57031.1"/>
    <property type="molecule type" value="Genomic_DNA"/>
</dbReference>
<feature type="transmembrane region" description="Helical" evidence="1">
    <location>
        <begin position="248"/>
        <end position="269"/>
    </location>
</feature>
<protein>
    <recommendedName>
        <fullName evidence="4">DUF4271 domain-containing protein</fullName>
    </recommendedName>
</protein>
<feature type="transmembrane region" description="Helical" evidence="1">
    <location>
        <begin position="275"/>
        <end position="298"/>
    </location>
</feature>
<proteinExistence type="predicted"/>
<sequence>MRQIEDSIARNEAGIDALQQVIKAQQPLTPAQVLSKLPKDATPEQQDSAIQAQIKPSEITWSNRPDTLHLPGQSPGKSWRDVTLPKYYKESFFSQSPLFHPEQPGGRIGFAGDPIPYTLAGDNVVTSILIGCFMLGAIAFTRSKDFITRQTKNFFHIQRAGTTEISETASELRLQFFLMLQTSLQLALLYFLYIKATVSDTFIVEQYQVIGGFAAVIFAYFILKIPLYSLVNATFFDKKKNQQWLKSYLVLTSVEGLLIYPAILLVTYFDFQLEYAMSYTLSIIALGKLLSFYKTYLIFFKQNGNFLQNILYFCALETMPLIGLWGFLVMISSFLKINF</sequence>
<dbReference type="InterPro" id="IPR025367">
    <property type="entry name" value="DUF4271"/>
</dbReference>
<dbReference type="eggNOG" id="ENOG50321UV">
    <property type="taxonomic scope" value="Bacteria"/>
</dbReference>
<feature type="transmembrane region" description="Helical" evidence="1">
    <location>
        <begin position="176"/>
        <end position="194"/>
    </location>
</feature>
<dbReference type="STRING" id="28136.SAMN02745202_00497"/>